<evidence type="ECO:0000256" key="1">
    <source>
        <dbReference type="SAM" id="Coils"/>
    </source>
</evidence>
<dbReference type="PANTHER" id="PTHR19446">
    <property type="entry name" value="REVERSE TRANSCRIPTASES"/>
    <property type="match status" value="1"/>
</dbReference>
<comment type="caution">
    <text evidence="4">The sequence shown here is derived from an EMBL/GenBank/DDBJ whole genome shotgun (WGS) entry which is preliminary data.</text>
</comment>
<dbReference type="Pfam" id="PF00075">
    <property type="entry name" value="RNase_H"/>
    <property type="match status" value="1"/>
</dbReference>
<dbReference type="Pfam" id="PF00078">
    <property type="entry name" value="RVT_1"/>
    <property type="match status" value="1"/>
</dbReference>
<dbReference type="InterPro" id="IPR005135">
    <property type="entry name" value="Endo/exonuclease/phosphatase"/>
</dbReference>
<dbReference type="InterPro" id="IPR000477">
    <property type="entry name" value="RT_dom"/>
</dbReference>
<dbReference type="SUPFAM" id="SSF53098">
    <property type="entry name" value="Ribonuclease H-like"/>
    <property type="match status" value="1"/>
</dbReference>
<feature type="coiled-coil region" evidence="1">
    <location>
        <begin position="305"/>
        <end position="363"/>
    </location>
</feature>
<name>A0A1M2VNT9_TRAPU</name>
<evidence type="ECO:0000313" key="5">
    <source>
        <dbReference type="Proteomes" id="UP000184267"/>
    </source>
</evidence>
<dbReference type="Gene3D" id="3.30.420.10">
    <property type="entry name" value="Ribonuclease H-like superfamily/Ribonuclease H"/>
    <property type="match status" value="1"/>
</dbReference>
<dbReference type="GO" id="GO:0004523">
    <property type="term" value="F:RNA-DNA hybrid ribonuclease activity"/>
    <property type="evidence" value="ECO:0007669"/>
    <property type="project" value="InterPro"/>
</dbReference>
<protein>
    <submittedName>
        <fullName evidence="4">LINE-1 retrotransposable element ORF2 protein</fullName>
    </submittedName>
</protein>
<dbReference type="InterPro" id="IPR036691">
    <property type="entry name" value="Endo/exonu/phosph_ase_sf"/>
</dbReference>
<dbReference type="SUPFAM" id="SSF56219">
    <property type="entry name" value="DNase I-like"/>
    <property type="match status" value="1"/>
</dbReference>
<dbReference type="EMBL" id="MNAD01000967">
    <property type="protein sequence ID" value="OJT09202.1"/>
    <property type="molecule type" value="Genomic_DNA"/>
</dbReference>
<dbReference type="Pfam" id="PF03372">
    <property type="entry name" value="Exo_endo_phos"/>
    <property type="match status" value="1"/>
</dbReference>
<evidence type="ECO:0000259" key="3">
    <source>
        <dbReference type="PROSITE" id="PS50879"/>
    </source>
</evidence>
<dbReference type="InterPro" id="IPR036397">
    <property type="entry name" value="RNaseH_sf"/>
</dbReference>
<organism evidence="4 5">
    <name type="scientific">Trametes pubescens</name>
    <name type="common">White-rot fungus</name>
    <dbReference type="NCBI Taxonomy" id="154538"/>
    <lineage>
        <taxon>Eukaryota</taxon>
        <taxon>Fungi</taxon>
        <taxon>Dikarya</taxon>
        <taxon>Basidiomycota</taxon>
        <taxon>Agaricomycotina</taxon>
        <taxon>Agaricomycetes</taxon>
        <taxon>Polyporales</taxon>
        <taxon>Polyporaceae</taxon>
        <taxon>Trametes</taxon>
    </lineage>
</organism>
<dbReference type="PROSITE" id="PS50878">
    <property type="entry name" value="RT_POL"/>
    <property type="match status" value="1"/>
</dbReference>
<dbReference type="Proteomes" id="UP000184267">
    <property type="component" value="Unassembled WGS sequence"/>
</dbReference>
<dbReference type="CDD" id="cd01650">
    <property type="entry name" value="RT_nLTR_like"/>
    <property type="match status" value="1"/>
</dbReference>
<keyword evidence="5" id="KW-1185">Reference proteome</keyword>
<proteinExistence type="predicted"/>
<reference evidence="4 5" key="1">
    <citation type="submission" date="2016-10" db="EMBL/GenBank/DDBJ databases">
        <title>Genome sequence of the basidiomycete white-rot fungus Trametes pubescens.</title>
        <authorList>
            <person name="Makela M.R."/>
            <person name="Granchi Z."/>
            <person name="Peng M."/>
            <person name="De Vries R.P."/>
            <person name="Grigoriev I."/>
            <person name="Riley R."/>
            <person name="Hilden K."/>
        </authorList>
    </citation>
    <scope>NUCLEOTIDE SEQUENCE [LARGE SCALE GENOMIC DNA]</scope>
    <source>
        <strain evidence="4 5">FBCC735</strain>
    </source>
</reference>
<sequence>MRGYGQAHGNEAHARWMLINQLVRDERIGILALQETHLDDARAAELTELFGRHVQIYHSPFEANPTGACGVAFVVNKRFVDAEMCALTVVQPGRAIVLDFPWVEGTVLRMLNVYAPNVMSENAKFWEDLATPQTGKIDVMLGDFNMVEDGIDRLPARVETERVTGALNELLQRHRLEDGWRVRNPCTKAYTYMQAATGAQSRIDRIYLPRALQREAEDWAHKESGIATDHKLAMTSLANHAAPFMGKGRWSLPTHLLSDDEMKKTMRRLGAKLIAGLEAATTRTSEKNPQTLYQDFKEALTRAARERAKARIPRLQKRLARLRVDLDTTLNPHVDAPVFPEGAETKQRHAALLQQRIDALEQKLFTGRRRMVASKHWVQSETMSKYWTRPNVAPLPSIAIPELHRTDRPEGGYTNNTRQMAEVARAHYDGLQNCDPIGQDEPHDEYIKEALIPSVIGLTNAQKADMARRLSREDVESAVCGAARNKAPGLDGLPSEVWKEYNRWQVADAKRGAPTLDMMAALTAVFNDIEEHGVITQSSFTEGWICPIYKLKKDMREIVNYRPITLLNSDYKLMTRALASKLAVHAPSIIHPDQAGFVPGRRIFDHIQMNKLIIEYAEAEEINGAIVALDQEKAYDCIDHYYLWKALEHANFPRNFIETIKTLYSNAVSCVMINGVRSATFRIWRGVRQGDPMSCLLFAVAIEPLACALRSSTLRGILIPGDTERLIANLFADDTTVFLGAGDDYSEAIATTSVWCRASRARFNLEKTEVIPVGTAEFRARVLATRKLRVDALPIPANVHIVQDGEAVRSLGAWIGNCVDNATPWTPLLNTMKRNLEHWEKARPTLHGRKLAVDLEVAGRTQFLAKAQGMPKDVENKLTRMVADFMWGGDRHPRVDRATLYAPVDKGGLSVLNVAARNEAIDLVRLQDYLNLSPTRPRWALVADALLSNAVAATSKNADPKARLNYFLQNWEVSTRKKAGLPLDLKRMVVAAKKFGAKCDVRVASRELRNAMPVWYHLGAEGGRSTAKSAASKCLRDNHGVSNVAQCVAMATRLRPENTEHRPSQLCECAECDEDRKNAQCANPHRCACAAERLLDKLQPKWNPFQTYHADALTLTPGRKRANDSARAQKERVVFDPSVTQTVPLAAVFRVFTSALETGTVTAVRPPRPFDVVCEEVEVYTDGSCIGNGTAAAIAGSGAWFGRNDHRNVGTRVPYDAQSNQSAEVYAVILAEQRVAPFAPLHLVSDSKYVVDGLTTHLRKWEERGWIGVTNAALFRDAAAALRARSAVTTLRWVKGHSRVEGNEQADALARAGTLELPQFRPVHLPKTKYVTNGAALSKMTQSLAYKGVKKRVVRVERTQTGRNLACITEAVEKVCRVSLLTQTIWLALRRDPVSRKIRDFIWKAIHGAHRVGKYWKHIPGYEERGTCGVCGQVDDMEHILTKCTAPGQREVWELAKELLRNKLQRTPEISLGLVLGSHVFVELDKDGAVMTAKTRAARIILMEATHLVWVLRCERVIAWEDAPDRQHSRVEIRRRFEARLNNRICMDLGGTNVRVHKKRALKCAVVRKTWEGLLQDERLLPENWINEPEVLVGMPPYPGLRDTG</sequence>
<dbReference type="CDD" id="cd09280">
    <property type="entry name" value="RNase_HI_eukaryote_like"/>
    <property type="match status" value="1"/>
</dbReference>
<gene>
    <name evidence="4" type="ORF">TRAPUB_14348</name>
</gene>
<dbReference type="OrthoDB" id="2799478at2759"/>
<dbReference type="InterPro" id="IPR002156">
    <property type="entry name" value="RNaseH_domain"/>
</dbReference>
<accession>A0A1M2VNT9</accession>
<dbReference type="CDD" id="cd09076">
    <property type="entry name" value="L1-EN"/>
    <property type="match status" value="1"/>
</dbReference>
<dbReference type="Gene3D" id="3.60.10.10">
    <property type="entry name" value="Endonuclease/exonuclease/phosphatase"/>
    <property type="match status" value="1"/>
</dbReference>
<dbReference type="PROSITE" id="PS50879">
    <property type="entry name" value="RNASE_H_1"/>
    <property type="match status" value="1"/>
</dbReference>
<feature type="domain" description="RNase H type-1" evidence="3">
    <location>
        <begin position="1173"/>
        <end position="1315"/>
    </location>
</feature>
<dbReference type="STRING" id="154538.A0A1M2VNT9"/>
<feature type="domain" description="Reverse transcriptase" evidence="2">
    <location>
        <begin position="529"/>
        <end position="819"/>
    </location>
</feature>
<keyword evidence="1" id="KW-0175">Coiled coil</keyword>
<dbReference type="GO" id="GO:0003676">
    <property type="term" value="F:nucleic acid binding"/>
    <property type="evidence" value="ECO:0007669"/>
    <property type="project" value="InterPro"/>
</dbReference>
<evidence type="ECO:0000259" key="2">
    <source>
        <dbReference type="PROSITE" id="PS50878"/>
    </source>
</evidence>
<dbReference type="InterPro" id="IPR012337">
    <property type="entry name" value="RNaseH-like_sf"/>
</dbReference>
<evidence type="ECO:0000313" key="4">
    <source>
        <dbReference type="EMBL" id="OJT09202.1"/>
    </source>
</evidence>